<comment type="similarity">
    <text evidence="2">Belongs to the DNA2/NAM7 helicase family. SDE3 subfamily.</text>
</comment>
<dbReference type="Gene3D" id="3.40.50.300">
    <property type="entry name" value="P-loop containing nucleotide triphosphate hydrolases"/>
    <property type="match status" value="2"/>
</dbReference>
<comment type="caution">
    <text evidence="13">The sequence shown here is derived from an EMBL/GenBank/DDBJ whole genome shotgun (WGS) entry which is preliminary data.</text>
</comment>
<dbReference type="InterPro" id="IPR041677">
    <property type="entry name" value="DNA2/NAM7_AAA_11"/>
</dbReference>
<keyword evidence="6" id="KW-0378">Hydrolase</keyword>
<dbReference type="PANTHER" id="PTHR45418:SF1">
    <property type="entry name" value="CANCER_TESTIS ANTIGEN 55"/>
    <property type="match status" value="1"/>
</dbReference>
<dbReference type="EC" id="3.6.4.13" evidence="3"/>
<evidence type="ECO:0000256" key="10">
    <source>
        <dbReference type="ARBA" id="ARBA00047984"/>
    </source>
</evidence>
<accession>A0ABR3JQA9</accession>
<keyword evidence="9" id="KW-0943">RNA-mediated gene silencing</keyword>
<sequence>MEFTCEDRRLRKRFIIARQLSAIVGSQADHDLLKPSAPYVAPQRSARQPESKVVEGVFPASLKAVPYIGKLPPAFIPKQLASMLAMNAPPKEVLESVRNMFLPRVLNSESYARHFKYLLWIEEQRMEHDLEIYDIPNATLSRHNQYYYLDVPGLAEKRPSVLVGDRILVQPHGAAEGHWFEGGVHVVRKEEVGLRFHPSFRGGAPGQRYHVHFKLNRYPLRRQHLAMDTAFATDRALFPTMAHAHSAPHYTPQNFPFDMYNSLIRTNLPQYQAVVSIVKQPLGSTPFIIFGPPGTGKTMTMIEAILQVLRYNRHARILACAPSNSAADLLVGGLKSLGKDALFRFYAPSRSKNQVEHDLLPFTYLRDDLHFSVPPIARMKAFRVVVTTCVSASVISGIGIPRGHYSHIFIDEAGQATEPESMVSIKTIADNSTNIVLSGDPKQLGPIIRSKVARDLKLDISYIERLMELPVYSDGAIYGKTFVKLVKNFRSHAAILKFPNERFYADELQQCAEQRKISLYIGSKHLPSKRFPIIFHAVLGKDDREASSPSFFNADEAIQVKQYIEALRSDRKIRIADKDIGVITPYHAQVGKIRKALLGVADSVKVGSTEEFQGQERPVIIISTVRSSREFVQYDLRHTLGFVANPRRFNVAVTRAQALLIIVGDPNVLSLDPLWRAFLNYIHLNGGWKGAPPSWDTSEEVDELGGYDARVRNAAVADMNALADRMEDLTLAAATEEDLEAEANVDRPWREVE</sequence>
<dbReference type="InterPro" id="IPR047187">
    <property type="entry name" value="SF1_C_Upf1"/>
</dbReference>
<keyword evidence="7" id="KW-0347">Helicase</keyword>
<gene>
    <name evidence="13" type="ORF">HGRIS_000184</name>
</gene>
<dbReference type="PROSITE" id="PS51192">
    <property type="entry name" value="HELICASE_ATP_BIND_1"/>
    <property type="match status" value="1"/>
</dbReference>
<evidence type="ECO:0000256" key="3">
    <source>
        <dbReference type="ARBA" id="ARBA00012552"/>
    </source>
</evidence>
<evidence type="ECO:0000256" key="8">
    <source>
        <dbReference type="ARBA" id="ARBA00022840"/>
    </source>
</evidence>
<dbReference type="SUPFAM" id="SSF52540">
    <property type="entry name" value="P-loop containing nucleoside triphosphate hydrolases"/>
    <property type="match status" value="1"/>
</dbReference>
<evidence type="ECO:0000256" key="9">
    <source>
        <dbReference type="ARBA" id="ARBA00023158"/>
    </source>
</evidence>
<comment type="catalytic activity">
    <reaction evidence="11">
        <text>ATP + H2O = ADP + phosphate + H(+)</text>
        <dbReference type="Rhea" id="RHEA:13065"/>
        <dbReference type="ChEBI" id="CHEBI:15377"/>
        <dbReference type="ChEBI" id="CHEBI:15378"/>
        <dbReference type="ChEBI" id="CHEBI:30616"/>
        <dbReference type="ChEBI" id="CHEBI:43474"/>
        <dbReference type="ChEBI" id="CHEBI:456216"/>
        <dbReference type="EC" id="3.6.4.12"/>
    </reaction>
    <physiologicalReaction direction="left-to-right" evidence="11">
        <dbReference type="Rhea" id="RHEA:13066"/>
    </physiologicalReaction>
</comment>
<dbReference type="PANTHER" id="PTHR45418">
    <property type="entry name" value="CANCER/TESTIS ANTIGEN 55"/>
    <property type="match status" value="1"/>
</dbReference>
<keyword evidence="8" id="KW-0067">ATP-binding</keyword>
<keyword evidence="5" id="KW-0547">Nucleotide-binding</keyword>
<evidence type="ECO:0000256" key="4">
    <source>
        <dbReference type="ARBA" id="ARBA00022490"/>
    </source>
</evidence>
<reference evidence="14" key="1">
    <citation type="submission" date="2024-06" db="EMBL/GenBank/DDBJ databases">
        <title>Multi-omics analyses provide insights into the biosynthesis of the anticancer antibiotic pleurotin in Hohenbuehelia grisea.</title>
        <authorList>
            <person name="Weaver J.A."/>
            <person name="Alberti F."/>
        </authorList>
    </citation>
    <scope>NUCLEOTIDE SEQUENCE [LARGE SCALE GENOMIC DNA]</scope>
    <source>
        <strain evidence="14">T-177</strain>
    </source>
</reference>
<comment type="subcellular location">
    <subcellularLocation>
        <location evidence="1">Cytoplasm</location>
    </subcellularLocation>
</comment>
<organism evidence="13 14">
    <name type="scientific">Hohenbuehelia grisea</name>
    <dbReference type="NCBI Taxonomy" id="104357"/>
    <lineage>
        <taxon>Eukaryota</taxon>
        <taxon>Fungi</taxon>
        <taxon>Dikarya</taxon>
        <taxon>Basidiomycota</taxon>
        <taxon>Agaricomycotina</taxon>
        <taxon>Agaricomycetes</taxon>
        <taxon>Agaricomycetidae</taxon>
        <taxon>Agaricales</taxon>
        <taxon>Pleurotineae</taxon>
        <taxon>Pleurotaceae</taxon>
        <taxon>Hohenbuehelia</taxon>
    </lineage>
</organism>
<dbReference type="InterPro" id="IPR027417">
    <property type="entry name" value="P-loop_NTPase"/>
</dbReference>
<protein>
    <recommendedName>
        <fullName evidence="3">RNA helicase</fullName>
        <ecNumber evidence="3">3.6.4.13</ecNumber>
    </recommendedName>
</protein>
<dbReference type="EMBL" id="JASNQZ010000004">
    <property type="protein sequence ID" value="KAL0958010.1"/>
    <property type="molecule type" value="Genomic_DNA"/>
</dbReference>
<proteinExistence type="inferred from homology"/>
<evidence type="ECO:0000256" key="7">
    <source>
        <dbReference type="ARBA" id="ARBA00022806"/>
    </source>
</evidence>
<dbReference type="InterPro" id="IPR049080">
    <property type="entry name" value="MOV-10-like_beta-barrel"/>
</dbReference>
<dbReference type="CDD" id="cd18038">
    <property type="entry name" value="DEXXQc_Helz-like"/>
    <property type="match status" value="1"/>
</dbReference>
<evidence type="ECO:0000256" key="11">
    <source>
        <dbReference type="ARBA" id="ARBA00048432"/>
    </source>
</evidence>
<dbReference type="Proteomes" id="UP001556367">
    <property type="component" value="Unassembled WGS sequence"/>
</dbReference>
<dbReference type="Pfam" id="PF13086">
    <property type="entry name" value="AAA_11"/>
    <property type="match status" value="2"/>
</dbReference>
<evidence type="ECO:0000256" key="2">
    <source>
        <dbReference type="ARBA" id="ARBA00005601"/>
    </source>
</evidence>
<feature type="domain" description="Helicase ATP-binding" evidence="12">
    <location>
        <begin position="278"/>
        <end position="459"/>
    </location>
</feature>
<dbReference type="InterPro" id="IPR026122">
    <property type="entry name" value="MOV-10/SDE3_DEXXQ/H-box"/>
</dbReference>
<evidence type="ECO:0000256" key="5">
    <source>
        <dbReference type="ARBA" id="ARBA00022741"/>
    </source>
</evidence>
<comment type="catalytic activity">
    <reaction evidence="10">
        <text>ATP + H2O = ADP + phosphate + H(+)</text>
        <dbReference type="Rhea" id="RHEA:13065"/>
        <dbReference type="ChEBI" id="CHEBI:15377"/>
        <dbReference type="ChEBI" id="CHEBI:15378"/>
        <dbReference type="ChEBI" id="CHEBI:30616"/>
        <dbReference type="ChEBI" id="CHEBI:43474"/>
        <dbReference type="ChEBI" id="CHEBI:456216"/>
        <dbReference type="EC" id="3.6.4.13"/>
    </reaction>
</comment>
<evidence type="ECO:0000313" key="13">
    <source>
        <dbReference type="EMBL" id="KAL0958010.1"/>
    </source>
</evidence>
<name>A0ABR3JQA9_9AGAR</name>
<dbReference type="InterPro" id="IPR003593">
    <property type="entry name" value="AAA+_ATPase"/>
</dbReference>
<keyword evidence="14" id="KW-1185">Reference proteome</keyword>
<keyword evidence="4" id="KW-0963">Cytoplasm</keyword>
<evidence type="ECO:0000256" key="6">
    <source>
        <dbReference type="ARBA" id="ARBA00022801"/>
    </source>
</evidence>
<dbReference type="CDD" id="cd18808">
    <property type="entry name" value="SF1_C_Upf1"/>
    <property type="match status" value="1"/>
</dbReference>
<dbReference type="InterPro" id="IPR041679">
    <property type="entry name" value="DNA2/NAM7-like_C"/>
</dbReference>
<evidence type="ECO:0000259" key="12">
    <source>
        <dbReference type="PROSITE" id="PS51192"/>
    </source>
</evidence>
<evidence type="ECO:0000256" key="1">
    <source>
        <dbReference type="ARBA" id="ARBA00004496"/>
    </source>
</evidence>
<dbReference type="InterPro" id="IPR014001">
    <property type="entry name" value="Helicase_ATP-bd"/>
</dbReference>
<evidence type="ECO:0000313" key="14">
    <source>
        <dbReference type="Proteomes" id="UP001556367"/>
    </source>
</evidence>
<dbReference type="Pfam" id="PF21634">
    <property type="entry name" value="MOV-10_beta-barrel"/>
    <property type="match status" value="1"/>
</dbReference>
<dbReference type="SMART" id="SM00382">
    <property type="entry name" value="AAA"/>
    <property type="match status" value="1"/>
</dbReference>
<dbReference type="Pfam" id="PF13087">
    <property type="entry name" value="AAA_12"/>
    <property type="match status" value="1"/>
</dbReference>